<evidence type="ECO:0000313" key="2">
    <source>
        <dbReference type="Proteomes" id="UP000002612"/>
    </source>
</evidence>
<reference evidence="2" key="1">
    <citation type="journal article" date="2006" name="J. Bacteriol.">
        <title>Pathogenomic sequence analysis of Bacillus cereus and Bacillus thuringiensis isolates closely related to Bacillus anthracis.</title>
        <authorList>
            <person name="Han C.S."/>
            <person name="Xie G."/>
            <person name="Challacombe J.F."/>
            <person name="Altherr M.R."/>
            <person name="Bhotika S.S."/>
            <person name="Brown N."/>
            <person name="Bruce D."/>
            <person name="Campbell C.S."/>
            <person name="Campbell M.L."/>
            <person name="Chen J."/>
            <person name="Chertkov O."/>
            <person name="Cleland C."/>
            <person name="Dimitrijevic M."/>
            <person name="Doggett N.A."/>
            <person name="Fawcett J.J."/>
            <person name="Glavina T."/>
            <person name="Goodwin L.A."/>
            <person name="Green L.D."/>
            <person name="Hill K.K."/>
            <person name="Hitchcock P."/>
            <person name="Jackson P.J."/>
            <person name="Keim P."/>
            <person name="Kewalramani A.R."/>
            <person name="Longmire J."/>
            <person name="Lucas S."/>
            <person name="Malfatti S."/>
            <person name="McMurry K."/>
            <person name="Meincke L.J."/>
            <person name="Misra M."/>
            <person name="Moseman B.L."/>
            <person name="Mundt M."/>
            <person name="Munk A.C."/>
            <person name="Okinaka R.T."/>
            <person name="Parson-Quintana B."/>
            <person name="Reilly L.P."/>
            <person name="Richardson P."/>
            <person name="Robinson D.L."/>
            <person name="Rubin E."/>
            <person name="Saunders E."/>
            <person name="Tapia R."/>
            <person name="Tesmer J.G."/>
            <person name="Thayer N."/>
            <person name="Thompson L.S."/>
            <person name="Tice H."/>
            <person name="Ticknor L.O."/>
            <person name="Wills P.L."/>
            <person name="Brettin T.S."/>
            <person name="Gilna P."/>
        </authorList>
    </citation>
    <scope>NUCLEOTIDE SEQUENCE [LARGE SCALE GENOMIC DNA]</scope>
    <source>
        <strain evidence="2">ZK / E33L</strain>
    </source>
</reference>
<dbReference type="Proteomes" id="UP000002612">
    <property type="component" value="Chromosome"/>
</dbReference>
<protein>
    <submittedName>
        <fullName evidence="1">Group-specific protein</fullName>
    </submittedName>
</protein>
<sequence>MRGMLLVVSLILIGIMCSMRVVSLHMIERQKIEERYVYCPKCDAKIRKGNSAPFCSKCNVIF</sequence>
<organism evidence="1 2">
    <name type="scientific">Bacillus cereus (strain ZK / E33L)</name>
    <dbReference type="NCBI Taxonomy" id="288681"/>
    <lineage>
        <taxon>Bacteria</taxon>
        <taxon>Bacillati</taxon>
        <taxon>Bacillota</taxon>
        <taxon>Bacilli</taxon>
        <taxon>Bacillales</taxon>
        <taxon>Bacillaceae</taxon>
        <taxon>Bacillus</taxon>
        <taxon>Bacillus cereus group</taxon>
    </lineage>
</organism>
<dbReference type="KEGG" id="bcz:BCE33L4574"/>
<dbReference type="EMBL" id="CP000001">
    <property type="protein sequence ID" value="AAU15701.1"/>
    <property type="molecule type" value="Genomic_DNA"/>
</dbReference>
<proteinExistence type="predicted"/>
<evidence type="ECO:0000313" key="1">
    <source>
        <dbReference type="EMBL" id="AAU15701.1"/>
    </source>
</evidence>
<accession>Q632L8</accession>
<dbReference type="AlphaFoldDB" id="Q632L8"/>
<name>Q632L8_BACCZ</name>
<gene>
    <name evidence="1" type="ordered locus">BCE33L4574</name>
</gene>